<evidence type="ECO:0000256" key="9">
    <source>
        <dbReference type="ARBA" id="ARBA00038983"/>
    </source>
</evidence>
<comment type="catalytic activity">
    <reaction evidence="10">
        <text>(S)-2,3,4,5-tetrahydrodipicolinate + NADP(+) + H2O = (2S,4S)-4-hydroxy-2,3,4,5-tetrahydrodipicolinate + NADPH + H(+)</text>
        <dbReference type="Rhea" id="RHEA:35331"/>
        <dbReference type="ChEBI" id="CHEBI:15377"/>
        <dbReference type="ChEBI" id="CHEBI:15378"/>
        <dbReference type="ChEBI" id="CHEBI:16845"/>
        <dbReference type="ChEBI" id="CHEBI:57783"/>
        <dbReference type="ChEBI" id="CHEBI:58349"/>
        <dbReference type="ChEBI" id="CHEBI:67139"/>
        <dbReference type="EC" id="1.17.1.8"/>
    </reaction>
</comment>
<evidence type="ECO:0000256" key="10">
    <source>
        <dbReference type="ARBA" id="ARBA00049080"/>
    </source>
</evidence>
<comment type="caution">
    <text evidence="14">The sequence shown here is derived from an EMBL/GenBank/DDBJ whole genome shotgun (WGS) entry which is preliminary data.</text>
</comment>
<protein>
    <recommendedName>
        <fullName evidence="9">4-hydroxy-tetrahydrodipicolinate reductase</fullName>
        <ecNumber evidence="9">1.17.1.8</ecNumber>
    </recommendedName>
</protein>
<evidence type="ECO:0000256" key="11">
    <source>
        <dbReference type="ARBA" id="ARBA00049396"/>
    </source>
</evidence>
<proteinExistence type="inferred from homology"/>
<dbReference type="CDD" id="cd02274">
    <property type="entry name" value="DHDPR_N"/>
    <property type="match status" value="1"/>
</dbReference>
<comment type="similarity">
    <text evidence="1">Belongs to the DapB family.</text>
</comment>
<comment type="catalytic activity">
    <reaction evidence="11">
        <text>(S)-2,3,4,5-tetrahydrodipicolinate + NAD(+) + H2O = (2S,4S)-4-hydroxy-2,3,4,5-tetrahydrodipicolinate + NADH + H(+)</text>
        <dbReference type="Rhea" id="RHEA:35323"/>
        <dbReference type="ChEBI" id="CHEBI:15377"/>
        <dbReference type="ChEBI" id="CHEBI:15378"/>
        <dbReference type="ChEBI" id="CHEBI:16845"/>
        <dbReference type="ChEBI" id="CHEBI:57540"/>
        <dbReference type="ChEBI" id="CHEBI:57945"/>
        <dbReference type="ChEBI" id="CHEBI:67139"/>
        <dbReference type="EC" id="1.17.1.8"/>
    </reaction>
</comment>
<dbReference type="InterPro" id="IPR022663">
    <property type="entry name" value="DapB_C"/>
</dbReference>
<accession>A0A645AHF3</accession>
<dbReference type="GO" id="GO:0009089">
    <property type="term" value="P:lysine biosynthetic process via diaminopimelate"/>
    <property type="evidence" value="ECO:0007669"/>
    <property type="project" value="InterPro"/>
</dbReference>
<keyword evidence="7" id="KW-0457">Lysine biosynthesis</keyword>
<dbReference type="GO" id="GO:0019877">
    <property type="term" value="P:diaminopimelate biosynthetic process"/>
    <property type="evidence" value="ECO:0007669"/>
    <property type="project" value="UniProtKB-KW"/>
</dbReference>
<dbReference type="NCBIfam" id="TIGR00036">
    <property type="entry name" value="dapB"/>
    <property type="match status" value="1"/>
</dbReference>
<dbReference type="EMBL" id="VSSQ01013956">
    <property type="protein sequence ID" value="MPM52642.1"/>
    <property type="molecule type" value="Genomic_DNA"/>
</dbReference>
<evidence type="ECO:0000256" key="2">
    <source>
        <dbReference type="ARBA" id="ARBA00022605"/>
    </source>
</evidence>
<evidence type="ECO:0000256" key="3">
    <source>
        <dbReference type="ARBA" id="ARBA00022857"/>
    </source>
</evidence>
<dbReference type="Gene3D" id="3.30.360.10">
    <property type="entry name" value="Dihydrodipicolinate Reductase, domain 2"/>
    <property type="match status" value="1"/>
</dbReference>
<dbReference type="PIRSF" id="PIRSF000161">
    <property type="entry name" value="DHPR"/>
    <property type="match status" value="1"/>
</dbReference>
<evidence type="ECO:0000256" key="6">
    <source>
        <dbReference type="ARBA" id="ARBA00023027"/>
    </source>
</evidence>
<dbReference type="InterPro" id="IPR000846">
    <property type="entry name" value="DapB_N"/>
</dbReference>
<dbReference type="Pfam" id="PF05173">
    <property type="entry name" value="DapB_C"/>
    <property type="match status" value="1"/>
</dbReference>
<gene>
    <name evidence="14" type="primary">dapB_34</name>
    <name evidence="14" type="ORF">SDC9_99402</name>
</gene>
<feature type="domain" description="Dihydrodipicolinate reductase C-terminal" evidence="13">
    <location>
        <begin position="105"/>
        <end position="232"/>
    </location>
</feature>
<evidence type="ECO:0000256" key="1">
    <source>
        <dbReference type="ARBA" id="ARBA00006642"/>
    </source>
</evidence>
<keyword evidence="4" id="KW-0220">Diaminopimelate biosynthesis</keyword>
<dbReference type="SUPFAM" id="SSF55347">
    <property type="entry name" value="Glyceraldehyde-3-phosphate dehydrogenase-like, C-terminal domain"/>
    <property type="match status" value="1"/>
</dbReference>
<organism evidence="14">
    <name type="scientific">bioreactor metagenome</name>
    <dbReference type="NCBI Taxonomy" id="1076179"/>
    <lineage>
        <taxon>unclassified sequences</taxon>
        <taxon>metagenomes</taxon>
        <taxon>ecological metagenomes</taxon>
    </lineage>
</organism>
<evidence type="ECO:0000256" key="5">
    <source>
        <dbReference type="ARBA" id="ARBA00023002"/>
    </source>
</evidence>
<keyword evidence="3" id="KW-0521">NADP</keyword>
<evidence type="ECO:0000256" key="8">
    <source>
        <dbReference type="ARBA" id="ARBA00037922"/>
    </source>
</evidence>
<dbReference type="Gene3D" id="3.40.50.720">
    <property type="entry name" value="NAD(P)-binding Rossmann-like Domain"/>
    <property type="match status" value="1"/>
</dbReference>
<dbReference type="Pfam" id="PF01113">
    <property type="entry name" value="DapB_N"/>
    <property type="match status" value="1"/>
</dbReference>
<keyword evidence="6" id="KW-0520">NAD</keyword>
<sequence length="244" mass="27024">MKIFIIGYGKMGKMIESQAKNAGHEIVAMVDAGQFWPRFTDDDRPDVAIEFTQPEAVADNLKHCIEWGIPVVTGTTGWDKDREEIRNFCSLKNGAVVFGSNYSVGVNVWFSILKTAAKGFAAAGNYSVSIDETHHVNKKDKPSGTAITAASILLEQMKNYDGWSLKDETGKIHIDAHRRQDVTGIHSVRFNSGVDEIELIHRAESREGFAHGALKAAEWICSKEGFFDFADVFAEIFADGNNHK</sequence>
<reference evidence="14" key="1">
    <citation type="submission" date="2019-08" db="EMBL/GenBank/DDBJ databases">
        <authorList>
            <person name="Kucharzyk K."/>
            <person name="Murdoch R.W."/>
            <person name="Higgins S."/>
            <person name="Loffler F."/>
        </authorList>
    </citation>
    <scope>NUCLEOTIDE SEQUENCE</scope>
</reference>
<evidence type="ECO:0000256" key="7">
    <source>
        <dbReference type="ARBA" id="ARBA00023154"/>
    </source>
</evidence>
<keyword evidence="2" id="KW-0028">Amino-acid biosynthesis</keyword>
<evidence type="ECO:0000259" key="12">
    <source>
        <dbReference type="Pfam" id="PF01113"/>
    </source>
</evidence>
<dbReference type="PANTHER" id="PTHR20836:SF0">
    <property type="entry name" value="4-HYDROXY-TETRAHYDRODIPICOLINATE REDUCTASE 1, CHLOROPLASTIC-RELATED"/>
    <property type="match status" value="1"/>
</dbReference>
<dbReference type="AlphaFoldDB" id="A0A645AHF3"/>
<feature type="domain" description="Dihydrodipicolinate reductase N-terminal" evidence="12">
    <location>
        <begin position="1"/>
        <end position="101"/>
    </location>
</feature>
<dbReference type="GO" id="GO:0008839">
    <property type="term" value="F:4-hydroxy-tetrahydrodipicolinate reductase"/>
    <property type="evidence" value="ECO:0007669"/>
    <property type="project" value="UniProtKB-EC"/>
</dbReference>
<name>A0A645AHF3_9ZZZZ</name>
<dbReference type="EC" id="1.17.1.8" evidence="9"/>
<dbReference type="GO" id="GO:0005829">
    <property type="term" value="C:cytosol"/>
    <property type="evidence" value="ECO:0007669"/>
    <property type="project" value="TreeGrafter"/>
</dbReference>
<dbReference type="InterPro" id="IPR023940">
    <property type="entry name" value="DHDPR_bac"/>
</dbReference>
<dbReference type="InterPro" id="IPR036291">
    <property type="entry name" value="NAD(P)-bd_dom_sf"/>
</dbReference>
<comment type="pathway">
    <text evidence="8">Amino-acid biosynthesis; L-lysine biosynthesis via DAP pathway; (S)-tetrahydrodipicolinate from L-aspartate: step 4/4.</text>
</comment>
<keyword evidence="5 14" id="KW-0560">Oxidoreductase</keyword>
<dbReference type="SUPFAM" id="SSF51735">
    <property type="entry name" value="NAD(P)-binding Rossmann-fold domains"/>
    <property type="match status" value="1"/>
</dbReference>
<evidence type="ECO:0000313" key="14">
    <source>
        <dbReference type="EMBL" id="MPM52642.1"/>
    </source>
</evidence>
<dbReference type="PANTHER" id="PTHR20836">
    <property type="entry name" value="DIHYDRODIPICOLINATE REDUCTASE"/>
    <property type="match status" value="1"/>
</dbReference>
<evidence type="ECO:0000259" key="13">
    <source>
        <dbReference type="Pfam" id="PF05173"/>
    </source>
</evidence>
<evidence type="ECO:0000256" key="4">
    <source>
        <dbReference type="ARBA" id="ARBA00022915"/>
    </source>
</evidence>